<evidence type="ECO:0000313" key="4">
    <source>
        <dbReference type="Proteomes" id="UP001203004"/>
    </source>
</evidence>
<gene>
    <name evidence="3" type="ORF">M3N64_07445</name>
</gene>
<dbReference type="Proteomes" id="UP001203004">
    <property type="component" value="Unassembled WGS sequence"/>
</dbReference>
<dbReference type="PRINTS" id="PR00411">
    <property type="entry name" value="PNDRDTASEI"/>
</dbReference>
<dbReference type="Gene3D" id="3.50.50.60">
    <property type="entry name" value="FAD/NAD(P)-binding domain"/>
    <property type="match status" value="3"/>
</dbReference>
<organism evidence="3 4">
    <name type="scientific">Sporolactobacillus mangiferae</name>
    <dbReference type="NCBI Taxonomy" id="2940498"/>
    <lineage>
        <taxon>Bacteria</taxon>
        <taxon>Bacillati</taxon>
        <taxon>Bacillota</taxon>
        <taxon>Bacilli</taxon>
        <taxon>Bacillales</taxon>
        <taxon>Sporolactobacillaceae</taxon>
        <taxon>Sporolactobacillus</taxon>
    </lineage>
</organism>
<dbReference type="PANTHER" id="PTHR42887">
    <property type="entry name" value="OS12G0638800 PROTEIN"/>
    <property type="match status" value="1"/>
</dbReference>
<sequence>MDYDVIVIGGGPSGLMAAIAAAENDARVLLLDKGDKLGRKLAISGGGRCNVTNAMPIESLIAHIPGNGRFLHSALSAFDNRNIISFFEQLGVALKEEDHGRMFPVSNNAKSVVGALLERMNQLHVTIKTHAPAQAVLYDERTIGAKLKSGEKISAVSSIVAVGGKSVPQTGPSVCTTDMYSKKICGVQLKSGEIIKAKKVIVAVGGKSVPQTGSTGDGYSWAKAAGHTITALYPTEVPLTSNETFIKNKTLQGLSLSDVSVTLVNPKGRPLMTHRWDMVFTHFGLSGPAILRLSQFVVKALKKFKTHEVTVLIDTKPEINEQELYEHLTRISKNDPKKAIKNVWKGIVPERYLNFLFEFNSISPDHTFYDLSKEDIRKMAHSLKAFPIKINGTLSLEKAFITGGGVSLKEINPKTMESKFVSGLYFCGEILDVHGYTGGYNITAAFTTGHAAGIAAAQTSRVNQKS</sequence>
<dbReference type="PANTHER" id="PTHR42887:SF2">
    <property type="entry name" value="OS12G0638800 PROTEIN"/>
    <property type="match status" value="1"/>
</dbReference>
<proteinExistence type="predicted"/>
<dbReference type="SUPFAM" id="SSF51905">
    <property type="entry name" value="FAD/NAD(P)-binding domain"/>
    <property type="match status" value="2"/>
</dbReference>
<dbReference type="InterPro" id="IPR057661">
    <property type="entry name" value="RsdA/BaiN/AoA(So)_Rossmann"/>
</dbReference>
<dbReference type="InterPro" id="IPR004792">
    <property type="entry name" value="BaiN-like"/>
</dbReference>
<accession>A0ABT0MA80</accession>
<keyword evidence="4" id="KW-1185">Reference proteome</keyword>
<name>A0ABT0MA80_9BACL</name>
<dbReference type="Pfam" id="PF22780">
    <property type="entry name" value="HI0933_like_1st"/>
    <property type="match status" value="1"/>
</dbReference>
<feature type="domain" description="RsdA/BaiN/AoA(So)-like Rossmann fold-like" evidence="1">
    <location>
        <begin position="4"/>
        <end position="174"/>
    </location>
</feature>
<dbReference type="SUPFAM" id="SSF160996">
    <property type="entry name" value="HI0933 insert domain-like"/>
    <property type="match status" value="1"/>
</dbReference>
<evidence type="ECO:0000259" key="1">
    <source>
        <dbReference type="Pfam" id="PF03486"/>
    </source>
</evidence>
<evidence type="ECO:0000313" key="3">
    <source>
        <dbReference type="EMBL" id="MCL1631782.1"/>
    </source>
</evidence>
<dbReference type="NCBIfam" id="TIGR00275">
    <property type="entry name" value="aminoacetone oxidase family FAD-binding enzyme"/>
    <property type="match status" value="2"/>
</dbReference>
<protein>
    <submittedName>
        <fullName evidence="3">NAD(P)/FAD-dependent oxidoreductase</fullName>
    </submittedName>
</protein>
<feature type="domain" description="RsdA/BaiN/AoA(So)-like insert" evidence="2">
    <location>
        <begin position="233"/>
        <end position="401"/>
    </location>
</feature>
<dbReference type="Pfam" id="PF03486">
    <property type="entry name" value="HI0933_like"/>
    <property type="match status" value="2"/>
</dbReference>
<feature type="domain" description="RsdA/BaiN/AoA(So)-like Rossmann fold-like" evidence="1">
    <location>
        <begin position="180"/>
        <end position="453"/>
    </location>
</feature>
<evidence type="ECO:0000259" key="2">
    <source>
        <dbReference type="Pfam" id="PF22780"/>
    </source>
</evidence>
<dbReference type="EMBL" id="JAMAST010000006">
    <property type="protein sequence ID" value="MCL1631782.1"/>
    <property type="molecule type" value="Genomic_DNA"/>
</dbReference>
<dbReference type="InterPro" id="IPR036188">
    <property type="entry name" value="FAD/NAD-bd_sf"/>
</dbReference>
<dbReference type="PRINTS" id="PR00368">
    <property type="entry name" value="FADPNR"/>
</dbReference>
<dbReference type="InterPro" id="IPR055178">
    <property type="entry name" value="RsdA/BaiN/AoA(So)-like_dom"/>
</dbReference>
<comment type="caution">
    <text evidence="3">The sequence shown here is derived from an EMBL/GenBank/DDBJ whole genome shotgun (WGS) entry which is preliminary data.</text>
</comment>
<reference evidence="3 4" key="1">
    <citation type="submission" date="2022-05" db="EMBL/GenBank/DDBJ databases">
        <title>Sporolactobacillus sp nov CPB3-1, isolated from tree bark (Mangifera indica L.).</title>
        <authorList>
            <person name="Phuengjayaem S."/>
            <person name="Tanasupawat S."/>
        </authorList>
    </citation>
    <scope>NUCLEOTIDE SEQUENCE [LARGE SCALE GENOMIC DNA]</scope>
    <source>
        <strain evidence="3 4">CPB3-1</strain>
    </source>
</reference>
<dbReference type="RefSeq" id="WP_249100440.1">
    <property type="nucleotide sequence ID" value="NZ_JAMAST010000006.1"/>
</dbReference>